<dbReference type="HAMAP" id="MF_01225_B">
    <property type="entry name" value="MoaA_B"/>
    <property type="match status" value="1"/>
</dbReference>
<dbReference type="SFLD" id="SFLDS00029">
    <property type="entry name" value="Radical_SAM"/>
    <property type="match status" value="1"/>
</dbReference>
<dbReference type="PROSITE" id="PS01305">
    <property type="entry name" value="MOAA_NIFB_PQQE"/>
    <property type="match status" value="1"/>
</dbReference>
<feature type="domain" description="Radical SAM core" evidence="11">
    <location>
        <begin position="33"/>
        <end position="260"/>
    </location>
</feature>
<dbReference type="NCBIfam" id="TIGR02666">
    <property type="entry name" value="moaA"/>
    <property type="match status" value="1"/>
</dbReference>
<feature type="binding site" evidence="10">
    <location>
        <position position="100"/>
    </location>
    <ligand>
        <name>S-adenosyl-L-methionine</name>
        <dbReference type="ChEBI" id="CHEBI:59789"/>
    </ligand>
</feature>
<feature type="binding site" evidence="10">
    <location>
        <position position="96"/>
    </location>
    <ligand>
        <name>GTP</name>
        <dbReference type="ChEBI" id="CHEBI:37565"/>
    </ligand>
</feature>
<evidence type="ECO:0000256" key="9">
    <source>
        <dbReference type="ARBA" id="ARBA00048697"/>
    </source>
</evidence>
<keyword evidence="10" id="KW-0547">Nucleotide-binding</keyword>
<feature type="binding site" evidence="10">
    <location>
        <position position="308"/>
    </location>
    <ligand>
        <name>[4Fe-4S] cluster</name>
        <dbReference type="ChEBI" id="CHEBI:49883"/>
        <label>2</label>
        <note>4Fe-4S-substrate</note>
    </ligand>
</feature>
<dbReference type="Pfam" id="PF06463">
    <property type="entry name" value="Mob_synth_C"/>
    <property type="match status" value="1"/>
</dbReference>
<dbReference type="SFLD" id="SFLDG01383">
    <property type="entry name" value="cyclic_pyranopterin_phosphate"/>
    <property type="match status" value="1"/>
</dbReference>
<comment type="function">
    <text evidence="10">Catalyzes the cyclization of GTP to (8S)-3',8-cyclo-7,8-dihydroguanosine 5'-triphosphate.</text>
</comment>
<feature type="binding site" evidence="10">
    <location>
        <position position="53"/>
    </location>
    <ligand>
        <name>[4Fe-4S] cluster</name>
        <dbReference type="ChEBI" id="CHEBI:49883"/>
        <label>1</label>
        <note>4Fe-4S-S-AdoMet</note>
    </ligand>
</feature>
<dbReference type="PANTHER" id="PTHR22960:SF0">
    <property type="entry name" value="MOLYBDENUM COFACTOR BIOSYNTHESIS PROTEIN 1"/>
    <property type="match status" value="1"/>
</dbReference>
<dbReference type="InterPro" id="IPR050105">
    <property type="entry name" value="MoCo_biosynth_MoaA/MoaC"/>
</dbReference>
<feature type="binding site" evidence="10">
    <location>
        <position position="49"/>
    </location>
    <ligand>
        <name>[4Fe-4S] cluster</name>
        <dbReference type="ChEBI" id="CHEBI:49883"/>
        <label>1</label>
        <note>4Fe-4S-S-AdoMet</note>
    </ligand>
</feature>
<feature type="binding site" evidence="10">
    <location>
        <position position="155"/>
    </location>
    <ligand>
        <name>S-adenosyl-L-methionine</name>
        <dbReference type="ChEBI" id="CHEBI:59789"/>
    </ligand>
</feature>
<dbReference type="InterPro" id="IPR040064">
    <property type="entry name" value="MoaA-like"/>
</dbReference>
<dbReference type="GO" id="GO:0046872">
    <property type="term" value="F:metal ion binding"/>
    <property type="evidence" value="ECO:0007669"/>
    <property type="project" value="UniProtKB-KW"/>
</dbReference>
<comment type="similarity">
    <text evidence="10">Belongs to the radical SAM superfamily. MoaA family.</text>
</comment>
<evidence type="ECO:0000256" key="4">
    <source>
        <dbReference type="ARBA" id="ARBA00022723"/>
    </source>
</evidence>
<feature type="binding site" evidence="10">
    <location>
        <position position="227"/>
    </location>
    <ligand>
        <name>S-adenosyl-L-methionine</name>
        <dbReference type="ChEBI" id="CHEBI:59789"/>
    </ligand>
</feature>
<dbReference type="EMBL" id="CAJVAP010000005">
    <property type="protein sequence ID" value="CAG7602857.1"/>
    <property type="molecule type" value="Genomic_DNA"/>
</dbReference>
<evidence type="ECO:0000313" key="12">
    <source>
        <dbReference type="EMBL" id="CAG7602857.1"/>
    </source>
</evidence>
<gene>
    <name evidence="10 12" type="primary">moaA</name>
    <name evidence="12" type="ORF">LEUCIP111803_00596</name>
</gene>
<evidence type="ECO:0000256" key="5">
    <source>
        <dbReference type="ARBA" id="ARBA00023004"/>
    </source>
</evidence>
<dbReference type="GO" id="GO:0051539">
    <property type="term" value="F:4 iron, 4 sulfur cluster binding"/>
    <property type="evidence" value="ECO:0007669"/>
    <property type="project" value="UniProtKB-UniRule"/>
</dbReference>
<comment type="pathway">
    <text evidence="10">Cofactor biosynthesis; molybdopterin biosynthesis.</text>
</comment>
<feature type="binding site" evidence="10">
    <location>
        <position position="193"/>
    </location>
    <ligand>
        <name>GTP</name>
        <dbReference type="ChEBI" id="CHEBI:37565"/>
    </ligand>
</feature>
<dbReference type="InterPro" id="IPR006638">
    <property type="entry name" value="Elp3/MiaA/NifB-like_rSAM"/>
</dbReference>
<feature type="binding site" evidence="10">
    <location>
        <position position="131"/>
    </location>
    <ligand>
        <name>GTP</name>
        <dbReference type="ChEBI" id="CHEBI:37565"/>
    </ligand>
</feature>
<dbReference type="CDD" id="cd21117">
    <property type="entry name" value="Twitch_MoaA"/>
    <property type="match status" value="1"/>
</dbReference>
<evidence type="ECO:0000256" key="3">
    <source>
        <dbReference type="ARBA" id="ARBA00022691"/>
    </source>
</evidence>
<dbReference type="SFLD" id="SFLDG01067">
    <property type="entry name" value="SPASM/twitch_domain_containing"/>
    <property type="match status" value="1"/>
</dbReference>
<proteinExistence type="inferred from homology"/>
<feature type="binding site" evidence="10">
    <location>
        <position position="42"/>
    </location>
    <ligand>
        <name>GTP</name>
        <dbReference type="ChEBI" id="CHEBI:37565"/>
    </ligand>
</feature>
<dbReference type="SMART" id="SM00729">
    <property type="entry name" value="Elp3"/>
    <property type="match status" value="1"/>
</dbReference>
<evidence type="ECO:0000256" key="6">
    <source>
        <dbReference type="ARBA" id="ARBA00023014"/>
    </source>
</evidence>
<comment type="cofactor">
    <cofactor evidence="10">
        <name>[4Fe-4S] cluster</name>
        <dbReference type="ChEBI" id="CHEBI:49883"/>
    </cofactor>
    <text evidence="10">Binds 2 [4Fe-4S] clusters. Binds 1 [4Fe-4S] cluster coordinated with 3 cysteines and an exchangeable S-adenosyl-L-methionine and 1 [4Fe-4S] cluster coordinated with 3 cysteines and the GTP-derived substrate.</text>
</comment>
<dbReference type="CDD" id="cd01335">
    <property type="entry name" value="Radical_SAM"/>
    <property type="match status" value="1"/>
</dbReference>
<feature type="binding site" evidence="10">
    <location>
        <position position="55"/>
    </location>
    <ligand>
        <name>S-adenosyl-L-methionine</name>
        <dbReference type="ChEBI" id="CHEBI:59789"/>
    </ligand>
</feature>
<reference evidence="12" key="1">
    <citation type="submission" date="2021-06" db="EMBL/GenBank/DDBJ databases">
        <authorList>
            <person name="Criscuolo A."/>
        </authorList>
    </citation>
    <scope>NUCLEOTIDE SEQUENCE</scope>
    <source>
        <strain evidence="12">CIP111803</strain>
    </source>
</reference>
<dbReference type="SFLD" id="SFLDG01386">
    <property type="entry name" value="main_SPASM_domain-containing"/>
    <property type="match status" value="1"/>
</dbReference>
<keyword evidence="8 10" id="KW-0456">Lyase</keyword>
<dbReference type="PANTHER" id="PTHR22960">
    <property type="entry name" value="MOLYBDOPTERIN COFACTOR SYNTHESIS PROTEIN A"/>
    <property type="match status" value="1"/>
</dbReference>
<dbReference type="Proteomes" id="UP000693892">
    <property type="component" value="Unassembled WGS sequence"/>
</dbReference>
<dbReference type="GO" id="GO:0061798">
    <property type="term" value="F:GTP 3',8'-cyclase activity"/>
    <property type="evidence" value="ECO:0007669"/>
    <property type="project" value="UniProtKB-UniRule"/>
</dbReference>
<keyword evidence="6 10" id="KW-0411">Iron-sulfur</keyword>
<dbReference type="InterPro" id="IPR013483">
    <property type="entry name" value="MoaA"/>
</dbReference>
<dbReference type="InterPro" id="IPR007197">
    <property type="entry name" value="rSAM"/>
</dbReference>
<evidence type="ECO:0000256" key="10">
    <source>
        <dbReference type="HAMAP-Rule" id="MF_01225"/>
    </source>
</evidence>
<keyword evidence="10" id="KW-0342">GTP-binding</keyword>
<feature type="binding site" evidence="10">
    <location>
        <position position="291"/>
    </location>
    <ligand>
        <name>[4Fe-4S] cluster</name>
        <dbReference type="ChEBI" id="CHEBI:49883"/>
        <label>2</label>
        <note>4Fe-4S-substrate</note>
    </ligand>
</feature>
<keyword evidence="7 10" id="KW-0501">Molybdenum cofactor biosynthesis</keyword>
<dbReference type="EC" id="4.1.99.22" evidence="1 10"/>
<dbReference type="PROSITE" id="PS51918">
    <property type="entry name" value="RADICAL_SAM"/>
    <property type="match status" value="1"/>
</dbReference>
<dbReference type="RefSeq" id="WP_218114216.1">
    <property type="nucleotide sequence ID" value="NZ_CAJVAP010000005.1"/>
</dbReference>
<dbReference type="InterPro" id="IPR000385">
    <property type="entry name" value="MoaA_NifB_PqqE_Fe-S-bd_CS"/>
</dbReference>
<feature type="binding site" evidence="10">
    <location>
        <position position="294"/>
    </location>
    <ligand>
        <name>[4Fe-4S] cluster</name>
        <dbReference type="ChEBI" id="CHEBI:49883"/>
        <label>2</label>
        <note>4Fe-4S-substrate</note>
    </ligand>
</feature>
<dbReference type="Pfam" id="PF04055">
    <property type="entry name" value="Radical_SAM"/>
    <property type="match status" value="1"/>
</dbReference>
<comment type="catalytic activity">
    <reaction evidence="9 10">
        <text>GTP + AH2 + S-adenosyl-L-methionine = (8S)-3',8-cyclo-7,8-dihydroguanosine 5'-triphosphate + 5'-deoxyadenosine + L-methionine + A + H(+)</text>
        <dbReference type="Rhea" id="RHEA:49576"/>
        <dbReference type="ChEBI" id="CHEBI:13193"/>
        <dbReference type="ChEBI" id="CHEBI:15378"/>
        <dbReference type="ChEBI" id="CHEBI:17319"/>
        <dbReference type="ChEBI" id="CHEBI:17499"/>
        <dbReference type="ChEBI" id="CHEBI:37565"/>
        <dbReference type="ChEBI" id="CHEBI:57844"/>
        <dbReference type="ChEBI" id="CHEBI:59789"/>
        <dbReference type="ChEBI" id="CHEBI:131766"/>
        <dbReference type="EC" id="4.1.99.22"/>
    </reaction>
</comment>
<evidence type="ECO:0000256" key="7">
    <source>
        <dbReference type="ARBA" id="ARBA00023150"/>
    </source>
</evidence>
<evidence type="ECO:0000256" key="8">
    <source>
        <dbReference type="ARBA" id="ARBA00023239"/>
    </source>
</evidence>
<evidence type="ECO:0000256" key="1">
    <source>
        <dbReference type="ARBA" id="ARBA00012167"/>
    </source>
</evidence>
<feature type="binding site" evidence="10">
    <location>
        <position position="56"/>
    </location>
    <ligand>
        <name>[4Fe-4S] cluster</name>
        <dbReference type="ChEBI" id="CHEBI:49883"/>
        <label>1</label>
        <note>4Fe-4S-S-AdoMet</note>
    </ligand>
</feature>
<organism evidence="12 13">
    <name type="scientific">Leucobacter soli</name>
    <dbReference type="NCBI Taxonomy" id="2812850"/>
    <lineage>
        <taxon>Bacteria</taxon>
        <taxon>Bacillati</taxon>
        <taxon>Actinomycetota</taxon>
        <taxon>Actinomycetes</taxon>
        <taxon>Micrococcales</taxon>
        <taxon>Microbacteriaceae</taxon>
        <taxon>Leucobacter</taxon>
    </lineage>
</organism>
<evidence type="ECO:0000313" key="13">
    <source>
        <dbReference type="Proteomes" id="UP000693892"/>
    </source>
</evidence>
<dbReference type="AlphaFoldDB" id="A0A916JTS1"/>
<keyword evidence="4 10" id="KW-0479">Metal-binding</keyword>
<feature type="binding site" evidence="10">
    <location>
        <begin position="296"/>
        <end position="298"/>
    </location>
    <ligand>
        <name>GTP</name>
        <dbReference type="ChEBI" id="CHEBI:37565"/>
    </ligand>
</feature>
<evidence type="ECO:0000259" key="11">
    <source>
        <dbReference type="PROSITE" id="PS51918"/>
    </source>
</evidence>
<dbReference type="GO" id="GO:0005525">
    <property type="term" value="F:GTP binding"/>
    <property type="evidence" value="ECO:0007669"/>
    <property type="project" value="UniProtKB-UniRule"/>
</dbReference>
<dbReference type="GO" id="GO:0061799">
    <property type="term" value="F:cyclic pyranopterin monophosphate synthase activity"/>
    <property type="evidence" value="ECO:0007669"/>
    <property type="project" value="TreeGrafter"/>
</dbReference>
<dbReference type="GO" id="GO:0006777">
    <property type="term" value="P:Mo-molybdopterin cofactor biosynthetic process"/>
    <property type="evidence" value="ECO:0007669"/>
    <property type="project" value="UniProtKB-UniRule"/>
</dbReference>
<name>A0A916JTS1_9MICO</name>
<keyword evidence="2 10" id="KW-0004">4Fe-4S</keyword>
<dbReference type="InterPro" id="IPR010505">
    <property type="entry name" value="MoaA_twitch"/>
</dbReference>
<sequence>MARDASTGPAVPGSSVRRTDGIVVLPSAGLADRRGRPLHDLRISVTDRCNFRCVYCMPKEVFGRDFQFRERSELLSFEEIVRLATVAVDLGVRKLRLTGGEPLLRRGIEELVAALAGLRTPSGDPLDLALTTNGAALPVKAEALAAAGLGRVTVSLDSLREDRFQAINDVRFPVSRVLAAMDAAEAAGLGPVKVNTVLKRGVNDDEILDLAEHFRGTGRTLRFIEYMDVGASNGWVLDEVVPSAEVVERISAVHPLAPLAPTHPGEVAKRWRYLDGGGEIGMISSVTNAFCGDCTRARVSAEGRLFTCLFASEGTDLRALLRGGASDAELAAALSGTWRARDDRYSELRSAAAPAPASGPRRIEMSYIGG</sequence>
<dbReference type="GO" id="GO:1904047">
    <property type="term" value="F:S-adenosyl-L-methionine binding"/>
    <property type="evidence" value="ECO:0007669"/>
    <property type="project" value="UniProtKB-UniRule"/>
</dbReference>
<evidence type="ECO:0000256" key="2">
    <source>
        <dbReference type="ARBA" id="ARBA00022485"/>
    </source>
</evidence>
<keyword evidence="13" id="KW-1185">Reference proteome</keyword>
<keyword evidence="3 10" id="KW-0949">S-adenosyl-L-methionine</keyword>
<comment type="subunit">
    <text evidence="10">Monomer and homodimer.</text>
</comment>
<keyword evidence="5 10" id="KW-0408">Iron</keyword>
<accession>A0A916JTS1</accession>
<comment type="caution">
    <text evidence="12">The sequence shown here is derived from an EMBL/GenBank/DDBJ whole genome shotgun (WGS) entry which is preliminary data.</text>
</comment>
<protein>
    <recommendedName>
        <fullName evidence="1 10">GTP 3',8-cyclase</fullName>
        <ecNumber evidence="1 10">4.1.99.22</ecNumber>
    </recommendedName>
    <alternativeName>
        <fullName evidence="10">Molybdenum cofactor biosynthesis protein A</fullName>
    </alternativeName>
</protein>